<dbReference type="Proteomes" id="UP000315369">
    <property type="component" value="Unassembled WGS sequence"/>
</dbReference>
<evidence type="ECO:0000313" key="3">
    <source>
        <dbReference type="Proteomes" id="UP000315369"/>
    </source>
</evidence>
<comment type="caution">
    <text evidence="2">The sequence shown here is derived from an EMBL/GenBank/DDBJ whole genome shotgun (WGS) entry which is preliminary data.</text>
</comment>
<accession>A0A540WR75</accession>
<proteinExistence type="predicted"/>
<evidence type="ECO:0000256" key="1">
    <source>
        <dbReference type="SAM" id="MobiDB-lite"/>
    </source>
</evidence>
<gene>
    <name evidence="2" type="ORF">FJV41_33725</name>
</gene>
<protein>
    <submittedName>
        <fullName evidence="2">Uncharacterized protein</fullName>
    </submittedName>
</protein>
<dbReference type="AlphaFoldDB" id="A0A540WR75"/>
<dbReference type="RefSeq" id="WP_141646709.1">
    <property type="nucleotide sequence ID" value="NZ_VIFM01000183.1"/>
</dbReference>
<organism evidence="2 3">
    <name type="scientific">Myxococcus llanfairpwllgwyngyllgogerychwyrndrobwllllantysiliogogogochensis</name>
    <dbReference type="NCBI Taxonomy" id="2590453"/>
    <lineage>
        <taxon>Bacteria</taxon>
        <taxon>Pseudomonadati</taxon>
        <taxon>Myxococcota</taxon>
        <taxon>Myxococcia</taxon>
        <taxon>Myxococcales</taxon>
        <taxon>Cystobacterineae</taxon>
        <taxon>Myxococcaceae</taxon>
        <taxon>Myxococcus</taxon>
    </lineage>
</organism>
<dbReference type="EMBL" id="VIFM01000183">
    <property type="protein sequence ID" value="TQF11526.1"/>
    <property type="molecule type" value="Genomic_DNA"/>
</dbReference>
<sequence>MPKPRPSEVDSLSARADTPAPKKQAAPDVYSTAQVFADVHVTPEGTVVVLAGTPHPDSDHGYVAGDDLWDFDQDIKWNQPWNDVVWLGQIDVDVDVDELEANGLSYDVDFNRLLIHDGKTWTRRKLPKALPYGYVAPVLRDLGAPWGLSAFGVSALAFKGSGTSWKLKEVSGPGGLDLVDGVVHNGVLFGLCSENGLGRLVREGKGLRLELVGGEEQSGLRGLFVHEGTLFAFGNDGVWVLKDGALVRRHATRAPVRSLCAAPEHGVYLHTDEHAWYLPQKGKAQKLVLPKDGIHSLAFFKNRLFVSVGDQVLRMEKDRGVAPKLPFLSPGAARLVVAGDRLWTVFPHQLASSRDGKHFEPIAFR</sequence>
<evidence type="ECO:0000313" key="2">
    <source>
        <dbReference type="EMBL" id="TQF11526.1"/>
    </source>
</evidence>
<name>A0A540WR75_9BACT</name>
<dbReference type="OrthoDB" id="9822112at2"/>
<reference evidence="2 3" key="1">
    <citation type="submission" date="2019-06" db="EMBL/GenBank/DDBJ databases">
        <authorList>
            <person name="Livingstone P."/>
            <person name="Whitworth D."/>
        </authorList>
    </citation>
    <scope>NUCLEOTIDE SEQUENCE [LARGE SCALE GENOMIC DNA]</scope>
    <source>
        <strain evidence="2 3">AM401</strain>
    </source>
</reference>
<feature type="region of interest" description="Disordered" evidence="1">
    <location>
        <begin position="1"/>
        <end position="26"/>
    </location>
</feature>
<keyword evidence="3" id="KW-1185">Reference proteome</keyword>